<dbReference type="STRING" id="64571.A0A1Y2H0L8"/>
<accession>A0A1Y2H0L8</accession>
<keyword evidence="2" id="KW-1185">Reference proteome</keyword>
<sequence length="395" mass="45077">MDDELNVRSLYGEEELTENVIIWFGAKSVQFPLAPDNISKISELVESCVPSGFGVNERTVFDNSYRNCKELKPKDFTLSNNYHELIPKFVADIANILESSKPIYASLNKICVYETHGFFKEHVDTPRSNIFASLVVCLPTGYEGGMLVVEDSAYDLSSTKAIKWCAFYPDCKHRIDEVTKGFRVTLTYDLLYLDLPKPTPYHDRLYITLEKSLRDLHTKYPGYVIGIGLANKYPTPSQQKSGGHRAKPILKGRDLRVVSILRNLGYTTDIKAVFNVEARNVSEYDGKESDAFPKDIYQVRKLVEERGNREDVYVLSDDWDGWHEEFYQDGEDSAIKELYEHGGRCIENLIWLSEPQSWHAGPSYITYGNEPGLGFVYKDGCILAYKQEKTTDQSD</sequence>
<proteinExistence type="predicted"/>
<dbReference type="Proteomes" id="UP000193648">
    <property type="component" value="Unassembled WGS sequence"/>
</dbReference>
<dbReference type="AlphaFoldDB" id="A0A1Y2H0L8"/>
<evidence type="ECO:0000313" key="2">
    <source>
        <dbReference type="Proteomes" id="UP000193648"/>
    </source>
</evidence>
<dbReference type="RefSeq" id="XP_021885785.1">
    <property type="nucleotide sequence ID" value="XM_022022557.1"/>
</dbReference>
<dbReference type="InParanoid" id="A0A1Y2H0L8"/>
<dbReference type="GeneID" id="33564401"/>
<dbReference type="EMBL" id="MCFF01000002">
    <property type="protein sequence ID" value="ORZ28100.1"/>
    <property type="molecule type" value="Genomic_DNA"/>
</dbReference>
<dbReference type="PANTHER" id="PTHR33099:SF14">
    <property type="entry name" value="PROLYL 4-HYDROXYLASE ALPHA SUBUNIT FE(2+) 2OG DIOXYGENASE DOMAIN-CONTAINING PROTEIN"/>
    <property type="match status" value="1"/>
</dbReference>
<dbReference type="OrthoDB" id="27483at2759"/>
<evidence type="ECO:0008006" key="3">
    <source>
        <dbReference type="Google" id="ProtNLM"/>
    </source>
</evidence>
<organism evidence="1 2">
    <name type="scientific">Lobosporangium transversale</name>
    <dbReference type="NCBI Taxonomy" id="64571"/>
    <lineage>
        <taxon>Eukaryota</taxon>
        <taxon>Fungi</taxon>
        <taxon>Fungi incertae sedis</taxon>
        <taxon>Mucoromycota</taxon>
        <taxon>Mortierellomycotina</taxon>
        <taxon>Mortierellomycetes</taxon>
        <taxon>Mortierellales</taxon>
        <taxon>Mortierellaceae</taxon>
        <taxon>Lobosporangium</taxon>
    </lineage>
</organism>
<dbReference type="Gene3D" id="2.60.120.620">
    <property type="entry name" value="q2cbj1_9rhob like domain"/>
    <property type="match status" value="1"/>
</dbReference>
<comment type="caution">
    <text evidence="1">The sequence shown here is derived from an EMBL/GenBank/DDBJ whole genome shotgun (WGS) entry which is preliminary data.</text>
</comment>
<protein>
    <recommendedName>
        <fullName evidence="3">Prolyl 4-hydroxylase alpha subunit Fe(2+) 2OG dioxygenase domain-containing protein</fullName>
    </recommendedName>
</protein>
<evidence type="ECO:0000313" key="1">
    <source>
        <dbReference type="EMBL" id="ORZ28100.1"/>
    </source>
</evidence>
<dbReference type="PANTHER" id="PTHR33099">
    <property type="entry name" value="FE2OG DIOXYGENASE DOMAIN-CONTAINING PROTEIN"/>
    <property type="match status" value="1"/>
</dbReference>
<gene>
    <name evidence="1" type="ORF">BCR41DRAFT_344649</name>
</gene>
<reference evidence="1 2" key="1">
    <citation type="submission" date="2016-07" db="EMBL/GenBank/DDBJ databases">
        <title>Pervasive Adenine N6-methylation of Active Genes in Fungi.</title>
        <authorList>
            <consortium name="DOE Joint Genome Institute"/>
            <person name="Mondo S.J."/>
            <person name="Dannebaum R.O."/>
            <person name="Kuo R.C."/>
            <person name="Labutti K."/>
            <person name="Haridas S."/>
            <person name="Kuo A."/>
            <person name="Salamov A."/>
            <person name="Ahrendt S.R."/>
            <person name="Lipzen A."/>
            <person name="Sullivan W."/>
            <person name="Andreopoulos W.B."/>
            <person name="Clum A."/>
            <person name="Lindquist E."/>
            <person name="Daum C."/>
            <person name="Ramamoorthy G.K."/>
            <person name="Gryganskyi A."/>
            <person name="Culley D."/>
            <person name="Magnuson J.K."/>
            <person name="James T.Y."/>
            <person name="O'Malley M.A."/>
            <person name="Stajich J.E."/>
            <person name="Spatafora J.W."/>
            <person name="Visel A."/>
            <person name="Grigoriev I.V."/>
        </authorList>
    </citation>
    <scope>NUCLEOTIDE SEQUENCE [LARGE SCALE GENOMIC DNA]</scope>
    <source>
        <strain evidence="1 2">NRRL 3116</strain>
    </source>
</reference>
<name>A0A1Y2H0L8_9FUNG</name>